<feature type="region of interest" description="Disordered" evidence="2">
    <location>
        <begin position="757"/>
        <end position="788"/>
    </location>
</feature>
<dbReference type="PANTHER" id="PTHR33050:SF7">
    <property type="entry name" value="RIBONUCLEASE H"/>
    <property type="match status" value="1"/>
</dbReference>
<dbReference type="RefSeq" id="XP_058336275.1">
    <property type="nucleotide sequence ID" value="XM_058492959.1"/>
</dbReference>
<dbReference type="Gene3D" id="3.10.10.10">
    <property type="entry name" value="HIV Type 1 Reverse Transcriptase, subunit A, domain 1"/>
    <property type="match status" value="1"/>
</dbReference>
<protein>
    <recommendedName>
        <fullName evidence="3">Reverse transcriptase domain-containing protein</fullName>
    </recommendedName>
</protein>
<proteinExistence type="predicted"/>
<dbReference type="InterPro" id="IPR052055">
    <property type="entry name" value="Hepadnavirus_pol/RT"/>
</dbReference>
<dbReference type="Gene3D" id="3.30.70.270">
    <property type="match status" value="1"/>
</dbReference>
<feature type="compositionally biased region" description="Polar residues" evidence="2">
    <location>
        <begin position="759"/>
        <end position="773"/>
    </location>
</feature>
<feature type="region of interest" description="Disordered" evidence="2">
    <location>
        <begin position="55"/>
        <end position="79"/>
    </location>
</feature>
<dbReference type="GO" id="GO:0006310">
    <property type="term" value="P:DNA recombination"/>
    <property type="evidence" value="ECO:0007669"/>
    <property type="project" value="UniProtKB-KW"/>
</dbReference>
<dbReference type="CDD" id="cd09275">
    <property type="entry name" value="RNase_HI_RT_DIRS1"/>
    <property type="match status" value="1"/>
</dbReference>
<dbReference type="InterPro" id="IPR036397">
    <property type="entry name" value="RNaseH_sf"/>
</dbReference>
<name>A0AAD7US19_9FUNG</name>
<keyword evidence="5" id="KW-1185">Reference proteome</keyword>
<keyword evidence="1" id="KW-0233">DNA recombination</keyword>
<comment type="caution">
    <text evidence="4">The sequence shown here is derived from an EMBL/GenBank/DDBJ whole genome shotgun (WGS) entry which is preliminary data.</text>
</comment>
<dbReference type="AlphaFoldDB" id="A0AAD7US19"/>
<dbReference type="GO" id="GO:0015074">
    <property type="term" value="P:DNA integration"/>
    <property type="evidence" value="ECO:0007669"/>
    <property type="project" value="InterPro"/>
</dbReference>
<dbReference type="SUPFAM" id="SSF56672">
    <property type="entry name" value="DNA/RNA polymerases"/>
    <property type="match status" value="1"/>
</dbReference>
<sequence>MDQPSHNSPPPNPMSEDGSQHASPSTLDIQAMAQQLQQQQILLQQLLQQQQHQQQSTGLSSSVPGSQLHDLPSRPSYEWQPDEHLTARMPTLSLPLFDSTLSNDEKQVIFDRYPPVSRLRYAPPETLPIADQRFNKSQKLQDQTLRQIQYGLSGVLRPLDVLGYVLHQSLPQDQLDRVFAILHDLRLLVLHNCGMVNSARNQLALRVVNPEYKMPSTDKTYTMDLTTFKDTLSHHNALQKAIKEANPRGGTRYGGRLHHFHRAWLRLTNSNWVHSVIKDGFKIHFARQPPTSMHHPYTQPPSQEQRKLLRQEIADLLLKKAIEPVTSPSPGFGSTMFVIPKRNGGFRPVFNLRKLNQFINAPHFKMETLQHVVKLLQPGDFLTSVDLQDAFLHILVHRTSRKYLRFRWQNQLFQFKTTPFGLSVVPWLFTRLTQPILKWARSQGIRVSAYLDDWLIMARTEEEARDHTNQMISLLQHLGWLVNFKKSHLQPTQLPGTKLRDLRRSIKQILMHPSQSARKIHSLTMRIKAATMAIFPAAMYTQGLMRFKNHYVRHPQDWDQVRPLPQECIDELTWWNLNLEKWNGRSIMKPTPSSRVFVDASNLGWGGVVQGQVVQGTWTQAEAQQSINWRELKAVQLTLQSFPTLCHTSILIRSDNTTAVSYINKQGGTRSETLSKLATTIWEMCLQRHLHLQAQHIPGILNSIADQASRQIFAKNQWQLLPATFHQLQQAWGVHDVDLFADRTTALLPKRLHVDMESVQETTHSPTLESDSPSIAEGQERESHGHSHSTLVAECDMVPTSQADGNTSSNHSQSENTHSCHIISYPQSMDKPTLEAFRVECLRRKFRFLEYHDNTVNHLLATNRSLNARSYRKFQLEFLSWCITQQVDPNHFTMATLINFLSTMRSRYSVNSLPLMRTAIIHFHVQPSLFQHDSQLEQLFNIWREEAPPVPIERPPVDLTPSFAFCRTIESSAHSSLYNLAHKTVFLLAITGFLRPSDLHRINLQDSFVDGSRCLHLSVVAPKEKRNGRRIVKVVRIKPYPQDATLCPVTAFEALRDHPNTVHRPPGALFISTTNARVAASCDTISRWLRNVVSRSINSSSSASRRPAMRSVASDLALQHGIPLDDVITHGNWASSMMFDNHYRRSRHISSDITSSVLPGSSSSSSA</sequence>
<reference evidence="4 5" key="1">
    <citation type="submission" date="2023-03" db="EMBL/GenBank/DDBJ databases">
        <title>Genome sequence of Lichtheimia ornata CBS 291.66.</title>
        <authorList>
            <person name="Mohabir J.T."/>
            <person name="Shea T.P."/>
            <person name="Kurbessoian T."/>
            <person name="Berby B."/>
            <person name="Fontaine J."/>
            <person name="Livny J."/>
            <person name="Gnirke A."/>
            <person name="Stajich J.E."/>
            <person name="Cuomo C.A."/>
        </authorList>
    </citation>
    <scope>NUCLEOTIDE SEQUENCE [LARGE SCALE GENOMIC DNA]</scope>
    <source>
        <strain evidence="4">CBS 291.66</strain>
    </source>
</reference>
<dbReference type="Gene3D" id="1.10.443.10">
    <property type="entry name" value="Intergrase catalytic core"/>
    <property type="match status" value="1"/>
</dbReference>
<dbReference type="Gene3D" id="3.30.420.10">
    <property type="entry name" value="Ribonuclease H-like superfamily/Ribonuclease H"/>
    <property type="match status" value="1"/>
</dbReference>
<feature type="compositionally biased region" description="Polar residues" evidence="2">
    <location>
        <begin position="56"/>
        <end position="65"/>
    </location>
</feature>
<dbReference type="InterPro" id="IPR011010">
    <property type="entry name" value="DNA_brk_join_enz"/>
</dbReference>
<dbReference type="InterPro" id="IPR043502">
    <property type="entry name" value="DNA/RNA_pol_sf"/>
</dbReference>
<evidence type="ECO:0000313" key="4">
    <source>
        <dbReference type="EMBL" id="KAJ8651360.1"/>
    </source>
</evidence>
<evidence type="ECO:0000256" key="2">
    <source>
        <dbReference type="SAM" id="MobiDB-lite"/>
    </source>
</evidence>
<evidence type="ECO:0000256" key="1">
    <source>
        <dbReference type="ARBA" id="ARBA00023172"/>
    </source>
</evidence>
<dbReference type="CDD" id="cd03714">
    <property type="entry name" value="RT_DIRS1"/>
    <property type="match status" value="1"/>
</dbReference>
<dbReference type="SUPFAM" id="SSF56349">
    <property type="entry name" value="DNA breaking-rejoining enzymes"/>
    <property type="match status" value="1"/>
</dbReference>
<accession>A0AAD7US19</accession>
<dbReference type="InterPro" id="IPR000477">
    <property type="entry name" value="RT_dom"/>
</dbReference>
<evidence type="ECO:0000259" key="3">
    <source>
        <dbReference type="PROSITE" id="PS50878"/>
    </source>
</evidence>
<dbReference type="InterPro" id="IPR043128">
    <property type="entry name" value="Rev_trsase/Diguanyl_cyclase"/>
</dbReference>
<evidence type="ECO:0000313" key="5">
    <source>
        <dbReference type="Proteomes" id="UP001234581"/>
    </source>
</evidence>
<dbReference type="InterPro" id="IPR013762">
    <property type="entry name" value="Integrase-like_cat_sf"/>
</dbReference>
<dbReference type="GeneID" id="83220412"/>
<dbReference type="PANTHER" id="PTHR33050">
    <property type="entry name" value="REVERSE TRANSCRIPTASE DOMAIN-CONTAINING PROTEIN"/>
    <property type="match status" value="1"/>
</dbReference>
<feature type="region of interest" description="Disordered" evidence="2">
    <location>
        <begin position="1"/>
        <end position="32"/>
    </location>
</feature>
<dbReference type="EMBL" id="JARTCD010000256">
    <property type="protein sequence ID" value="KAJ8651360.1"/>
    <property type="molecule type" value="Genomic_DNA"/>
</dbReference>
<gene>
    <name evidence="4" type="ORF">O0I10_013126</name>
</gene>
<dbReference type="GO" id="GO:0003677">
    <property type="term" value="F:DNA binding"/>
    <property type="evidence" value="ECO:0007669"/>
    <property type="project" value="InterPro"/>
</dbReference>
<organism evidence="4 5">
    <name type="scientific">Lichtheimia ornata</name>
    <dbReference type="NCBI Taxonomy" id="688661"/>
    <lineage>
        <taxon>Eukaryota</taxon>
        <taxon>Fungi</taxon>
        <taxon>Fungi incertae sedis</taxon>
        <taxon>Mucoromycota</taxon>
        <taxon>Mucoromycotina</taxon>
        <taxon>Mucoromycetes</taxon>
        <taxon>Mucorales</taxon>
        <taxon>Lichtheimiaceae</taxon>
        <taxon>Lichtheimia</taxon>
    </lineage>
</organism>
<feature type="domain" description="Reverse transcriptase" evidence="3">
    <location>
        <begin position="320"/>
        <end position="506"/>
    </location>
</feature>
<dbReference type="PROSITE" id="PS50878">
    <property type="entry name" value="RT_POL"/>
    <property type="match status" value="1"/>
</dbReference>
<dbReference type="Pfam" id="PF00078">
    <property type="entry name" value="RVT_1"/>
    <property type="match status" value="1"/>
</dbReference>
<dbReference type="Proteomes" id="UP001234581">
    <property type="component" value="Unassembled WGS sequence"/>
</dbReference>